<sequence length="32" mass="3612">MDTLQTRYEKGGDIKGTKLPKILDKTLGGFMR</sequence>
<dbReference type="PATRIC" id="fig|1121326.3.peg.1676"/>
<proteinExistence type="predicted"/>
<accession>A0A162SUM5</accession>
<organism evidence="1 2">
    <name type="scientific">Clostridium magnum DSM 2767</name>
    <dbReference type="NCBI Taxonomy" id="1121326"/>
    <lineage>
        <taxon>Bacteria</taxon>
        <taxon>Bacillati</taxon>
        <taxon>Bacillota</taxon>
        <taxon>Clostridia</taxon>
        <taxon>Eubacteriales</taxon>
        <taxon>Clostridiaceae</taxon>
        <taxon>Clostridium</taxon>
    </lineage>
</organism>
<evidence type="ECO:0000313" key="1">
    <source>
        <dbReference type="EMBL" id="KZL91890.1"/>
    </source>
</evidence>
<comment type="caution">
    <text evidence="1">The sequence shown here is derived from an EMBL/GenBank/DDBJ whole genome shotgun (WGS) entry which is preliminary data.</text>
</comment>
<protein>
    <submittedName>
        <fullName evidence="1">Uncharacterized protein</fullName>
    </submittedName>
</protein>
<dbReference type="AlphaFoldDB" id="A0A162SUM5"/>
<dbReference type="Proteomes" id="UP000076603">
    <property type="component" value="Unassembled WGS sequence"/>
</dbReference>
<evidence type="ECO:0000313" key="2">
    <source>
        <dbReference type="Proteomes" id="UP000076603"/>
    </source>
</evidence>
<name>A0A162SUM5_9CLOT</name>
<reference evidence="1 2" key="1">
    <citation type="submission" date="2016-04" db="EMBL/GenBank/DDBJ databases">
        <title>Genome sequence of Clostridium magnum DSM 2767.</title>
        <authorList>
            <person name="Poehlein A."/>
            <person name="Uhlig R."/>
            <person name="Fischer R."/>
            <person name="Bahl H."/>
            <person name="Daniel R."/>
        </authorList>
    </citation>
    <scope>NUCLEOTIDE SEQUENCE [LARGE SCALE GENOMIC DNA]</scope>
    <source>
        <strain evidence="1 2">DSM 2767</strain>
    </source>
</reference>
<dbReference type="STRING" id="1121326.CLMAG_16960"/>
<keyword evidence="2" id="KW-1185">Reference proteome</keyword>
<dbReference type="EMBL" id="LWAE01000002">
    <property type="protein sequence ID" value="KZL91890.1"/>
    <property type="molecule type" value="Genomic_DNA"/>
</dbReference>
<gene>
    <name evidence="1" type="ORF">CLMAG_16960</name>
</gene>